<sequence length="285" mass="32175">MEFIIVTGLSGAGKSRAVNALEDIGFYCVDNIPPKLIPTFYDLCSQAKEGFQRVAAVTDIRGGTLFDSLSETLALMREEGKKYKILFLDAGDSVLINRFKETRRKHPLAEEYLGSLEQAVQMERQILKTVRECSDYIIDTSFLSPAQLKERISSLFLGDASAALMVHCVSFGFKYGLPPEADLVFDVRCLPNPFYVEELKRQTGLDEPVREYVMKWDQTKGFVTRFLDMIDYMLPLYCDEGKSQLVIAVGCTGGRHRSVALAQLLYNHLLENGKRASVNHRDIHK</sequence>
<dbReference type="NCBIfam" id="NF003828">
    <property type="entry name" value="PRK05416.1"/>
    <property type="match status" value="1"/>
</dbReference>
<dbReference type="InterPro" id="IPR005337">
    <property type="entry name" value="RapZ-like"/>
</dbReference>
<feature type="binding site" evidence="4">
    <location>
        <begin position="8"/>
        <end position="15"/>
    </location>
    <ligand>
        <name>ATP</name>
        <dbReference type="ChEBI" id="CHEBI:30616"/>
    </ligand>
</feature>
<dbReference type="GO" id="GO:0005525">
    <property type="term" value="F:GTP binding"/>
    <property type="evidence" value="ECO:0007669"/>
    <property type="project" value="UniProtKB-UniRule"/>
</dbReference>
<dbReference type="PIRSF" id="PIRSF005052">
    <property type="entry name" value="P-loopkin"/>
    <property type="match status" value="1"/>
</dbReference>
<dbReference type="Pfam" id="PF22740">
    <property type="entry name" value="PapZ_C"/>
    <property type="match status" value="1"/>
</dbReference>
<evidence type="ECO:0000259" key="5">
    <source>
        <dbReference type="Pfam" id="PF03668"/>
    </source>
</evidence>
<dbReference type="Gene3D" id="3.40.50.300">
    <property type="entry name" value="P-loop containing nucleotide triphosphate hydrolases"/>
    <property type="match status" value="1"/>
</dbReference>
<evidence type="ECO:0000313" key="8">
    <source>
        <dbReference type="Proteomes" id="UP000754750"/>
    </source>
</evidence>
<organism evidence="7 8">
    <name type="scientific">Faecalispora sporosphaeroides</name>
    <dbReference type="NCBI Taxonomy" id="1549"/>
    <lineage>
        <taxon>Bacteria</taxon>
        <taxon>Bacillati</taxon>
        <taxon>Bacillota</taxon>
        <taxon>Clostridia</taxon>
        <taxon>Eubacteriales</taxon>
        <taxon>Oscillospiraceae</taxon>
        <taxon>Faecalispora</taxon>
    </lineage>
</organism>
<dbReference type="SUPFAM" id="SSF52540">
    <property type="entry name" value="P-loop containing nucleoside triphosphate hydrolases"/>
    <property type="match status" value="1"/>
</dbReference>
<evidence type="ECO:0000256" key="2">
    <source>
        <dbReference type="ARBA" id="ARBA00022840"/>
    </source>
</evidence>
<evidence type="ECO:0000259" key="6">
    <source>
        <dbReference type="Pfam" id="PF22740"/>
    </source>
</evidence>
<dbReference type="InterPro" id="IPR027417">
    <property type="entry name" value="P-loop_NTPase"/>
</dbReference>
<protein>
    <submittedName>
        <fullName evidence="7">RNase adapter RapZ</fullName>
    </submittedName>
</protein>
<keyword evidence="3 4" id="KW-0342">GTP-binding</keyword>
<dbReference type="HAMAP" id="MF_00636">
    <property type="entry name" value="RapZ_like"/>
    <property type="match status" value="1"/>
</dbReference>
<dbReference type="EMBL" id="SVNY01000001">
    <property type="protein sequence ID" value="MBE6832310.1"/>
    <property type="molecule type" value="Genomic_DNA"/>
</dbReference>
<dbReference type="AlphaFoldDB" id="A0A928KPP7"/>
<evidence type="ECO:0000256" key="4">
    <source>
        <dbReference type="HAMAP-Rule" id="MF_00636"/>
    </source>
</evidence>
<reference evidence="7" key="1">
    <citation type="submission" date="2019-04" db="EMBL/GenBank/DDBJ databases">
        <title>Evolution of Biomass-Degrading Anaerobic Consortia Revealed by Metagenomics.</title>
        <authorList>
            <person name="Peng X."/>
        </authorList>
    </citation>
    <scope>NUCLEOTIDE SEQUENCE</scope>
    <source>
        <strain evidence="7">SIG551</strain>
    </source>
</reference>
<gene>
    <name evidence="7" type="primary">rapZ</name>
    <name evidence="7" type="ORF">E7512_01785</name>
</gene>
<feature type="binding site" evidence="4">
    <location>
        <begin position="59"/>
        <end position="62"/>
    </location>
    <ligand>
        <name>GTP</name>
        <dbReference type="ChEBI" id="CHEBI:37565"/>
    </ligand>
</feature>
<keyword evidence="2 4" id="KW-0067">ATP-binding</keyword>
<keyword evidence="1 4" id="KW-0547">Nucleotide-binding</keyword>
<dbReference type="InterPro" id="IPR053930">
    <property type="entry name" value="RapZ-like_N"/>
</dbReference>
<feature type="domain" description="RapZ-like N-terminal" evidence="5">
    <location>
        <begin position="1"/>
        <end position="159"/>
    </location>
</feature>
<evidence type="ECO:0000256" key="3">
    <source>
        <dbReference type="ARBA" id="ARBA00023134"/>
    </source>
</evidence>
<dbReference type="Pfam" id="PF03668">
    <property type="entry name" value="RapZ-like_N"/>
    <property type="match status" value="1"/>
</dbReference>
<dbReference type="Proteomes" id="UP000754750">
    <property type="component" value="Unassembled WGS sequence"/>
</dbReference>
<feature type="domain" description="RapZ C-terminal" evidence="6">
    <location>
        <begin position="165"/>
        <end position="284"/>
    </location>
</feature>
<dbReference type="GO" id="GO:0005524">
    <property type="term" value="F:ATP binding"/>
    <property type="evidence" value="ECO:0007669"/>
    <property type="project" value="UniProtKB-UniRule"/>
</dbReference>
<dbReference type="PANTHER" id="PTHR30448">
    <property type="entry name" value="RNASE ADAPTER PROTEIN RAPZ"/>
    <property type="match status" value="1"/>
</dbReference>
<name>A0A928KPP7_9FIRM</name>
<dbReference type="PANTHER" id="PTHR30448:SF0">
    <property type="entry name" value="RNASE ADAPTER PROTEIN RAPZ"/>
    <property type="match status" value="1"/>
</dbReference>
<evidence type="ECO:0000313" key="7">
    <source>
        <dbReference type="EMBL" id="MBE6832310.1"/>
    </source>
</evidence>
<proteinExistence type="inferred from homology"/>
<accession>A0A928KPP7</accession>
<dbReference type="InterPro" id="IPR053931">
    <property type="entry name" value="RapZ_C"/>
</dbReference>
<evidence type="ECO:0000256" key="1">
    <source>
        <dbReference type="ARBA" id="ARBA00022741"/>
    </source>
</evidence>
<comment type="caution">
    <text evidence="7">The sequence shown here is derived from an EMBL/GenBank/DDBJ whole genome shotgun (WGS) entry which is preliminary data.</text>
</comment>
<dbReference type="RefSeq" id="WP_020074646.1">
    <property type="nucleotide sequence ID" value="NZ_JBKWRC010000001.1"/>
</dbReference>